<accession>A0A5S3UUX7</accession>
<dbReference type="EMBL" id="CP045429">
    <property type="protein sequence ID" value="QPB84154.1"/>
    <property type="molecule type" value="Genomic_DNA"/>
</dbReference>
<organism evidence="3 4">
    <name type="scientific">Pseudoalteromonas rubra</name>
    <dbReference type="NCBI Taxonomy" id="43658"/>
    <lineage>
        <taxon>Bacteria</taxon>
        <taxon>Pseudomonadati</taxon>
        <taxon>Pseudomonadota</taxon>
        <taxon>Gammaproteobacteria</taxon>
        <taxon>Alteromonadales</taxon>
        <taxon>Pseudoalteromonadaceae</taxon>
        <taxon>Pseudoalteromonas</taxon>
    </lineage>
</organism>
<dbReference type="Gene3D" id="3.40.190.10">
    <property type="entry name" value="Periplasmic binding protein-like II"/>
    <property type="match status" value="2"/>
</dbReference>
<evidence type="ECO:0000313" key="4">
    <source>
        <dbReference type="Proteomes" id="UP000305729"/>
    </source>
</evidence>
<dbReference type="SUPFAM" id="SSF53850">
    <property type="entry name" value="Periplasmic binding protein-like II"/>
    <property type="match status" value="1"/>
</dbReference>
<protein>
    <submittedName>
        <fullName evidence="3">Transporter substrate-binding domain-containing protein</fullName>
    </submittedName>
</protein>
<dbReference type="OrthoDB" id="547680at2"/>
<keyword evidence="2" id="KW-0732">Signal</keyword>
<gene>
    <name evidence="3" type="ORF">CWC22_014620</name>
</gene>
<proteinExistence type="predicted"/>
<name>A0A5S3UUX7_9GAMM</name>
<evidence type="ECO:0000256" key="2">
    <source>
        <dbReference type="SAM" id="SignalP"/>
    </source>
</evidence>
<reference evidence="3 4" key="1">
    <citation type="submission" date="2019-10" db="EMBL/GenBank/DDBJ databases">
        <title>Pseudoalteromonas rubra S4059.</title>
        <authorList>
            <person name="Paulsen S."/>
            <person name="Wang X."/>
        </authorList>
    </citation>
    <scope>NUCLEOTIDE SEQUENCE [LARGE SCALE GENOMIC DNA]</scope>
    <source>
        <strain evidence="3 4">S4059</strain>
    </source>
</reference>
<feature type="compositionally biased region" description="Polar residues" evidence="1">
    <location>
        <begin position="304"/>
        <end position="313"/>
    </location>
</feature>
<feature type="chain" id="PRO_5043725170" evidence="2">
    <location>
        <begin position="20"/>
        <end position="313"/>
    </location>
</feature>
<dbReference type="STRING" id="43658.AT705_07330"/>
<feature type="signal peptide" evidence="2">
    <location>
        <begin position="1"/>
        <end position="19"/>
    </location>
</feature>
<evidence type="ECO:0000256" key="1">
    <source>
        <dbReference type="SAM" id="MobiDB-lite"/>
    </source>
</evidence>
<dbReference type="Proteomes" id="UP000305729">
    <property type="component" value="Chromosome 1"/>
</dbReference>
<dbReference type="AlphaFoldDB" id="A0A5S3UUX7"/>
<evidence type="ECO:0000313" key="3">
    <source>
        <dbReference type="EMBL" id="QPB84154.1"/>
    </source>
</evidence>
<feature type="region of interest" description="Disordered" evidence="1">
    <location>
        <begin position="275"/>
        <end position="313"/>
    </location>
</feature>
<sequence length="313" mass="34869">MMRRFLLLLMLCISGSATASRAIGPLEIRVTAGANPYVTELLALALSYQPRPVTFKPIVGIPTQSRALRLLGKPSGIDVFWSVTSKAREQQALAVRIPLVKGLLGYRVLFIAASRAADFVDIKHWGQLQPLLFGLRHDWPDRAVFERNGLQVVAFHDTEKAMTMLSNKRLDVVPLDILAANDFPSRTDIMVQPSLLISYPSAVYLFVDKANIQLRDLLQAGLEQAIADGCFEQLFRRHFADQLTQLDLAGRTHLRLPNPTLSAETPLSRSELWYQPGTYNDNNNTQNNIKDEHSSAVAPRTHCLSGNRQTGTN</sequence>